<sequence length="426" mass="49672">MNFRKKVFWIVDLLNRGAIKKGVKKLNDAYDIDIRTFHLLYSEESLNALINYASSKVDYYPSNGKVLSDFKSISKLDIRNELNHFLSPDFVQSELIEQVTSGSTGVPFTTYWSRRKKQFNSIDTIFFNQLAGYDIGIKFYYFKIWNELNRKSFLKRNIENVVPVDVRDSSDSFWIRLIQNLSNAKRKVFLLGYASAIEELSKTCERQDVKLHSKILGIITMSEALPDSAKAHMRQWLSENVFARYSNMENGIIAQQVDESGRFLINSHSFKVETLKMDSDESVSKGEIGRIVITDIYNYAMPLIRYDTGDLGRISSCGMYLDHIEGRKMDAIYNTKDQLISSFVITNMMWKYKELLQYQFVQCSRTSYLFKLNIGNNTFTREKELIEEFKGYLGYDAEIKIEYVKEVPLLNSGKRRKVLNLMRNHR</sequence>
<reference evidence="1 2" key="1">
    <citation type="submission" date="2019-09" db="EMBL/GenBank/DDBJ databases">
        <title>Genomes of Cryomorphaceae.</title>
        <authorList>
            <person name="Bowman J.P."/>
        </authorList>
    </citation>
    <scope>NUCLEOTIDE SEQUENCE [LARGE SCALE GENOMIC DNA]</scope>
    <source>
        <strain evidence="1 2">KCTC 52047</strain>
    </source>
</reference>
<dbReference type="PANTHER" id="PTHR36932:SF1">
    <property type="entry name" value="CAPSULAR POLYSACCHARIDE BIOSYNTHESIS PROTEIN"/>
    <property type="match status" value="1"/>
</dbReference>
<organism evidence="1 2">
    <name type="scientific">Salibacter halophilus</name>
    <dbReference type="NCBI Taxonomy" id="1803916"/>
    <lineage>
        <taxon>Bacteria</taxon>
        <taxon>Pseudomonadati</taxon>
        <taxon>Bacteroidota</taxon>
        <taxon>Flavobacteriia</taxon>
        <taxon>Flavobacteriales</taxon>
        <taxon>Salibacteraceae</taxon>
        <taxon>Salibacter</taxon>
    </lineage>
</organism>
<proteinExistence type="predicted"/>
<dbReference type="OrthoDB" id="580775at2"/>
<evidence type="ECO:0008006" key="3">
    <source>
        <dbReference type="Google" id="ProtNLM"/>
    </source>
</evidence>
<evidence type="ECO:0000313" key="2">
    <source>
        <dbReference type="Proteomes" id="UP000435357"/>
    </source>
</evidence>
<comment type="caution">
    <text evidence="1">The sequence shown here is derived from an EMBL/GenBank/DDBJ whole genome shotgun (WGS) entry which is preliminary data.</text>
</comment>
<dbReference type="RefSeq" id="WP_151169113.1">
    <property type="nucleotide sequence ID" value="NZ_WACR01000008.1"/>
</dbReference>
<accession>A0A6N6M743</accession>
<dbReference type="Proteomes" id="UP000435357">
    <property type="component" value="Unassembled WGS sequence"/>
</dbReference>
<evidence type="ECO:0000313" key="1">
    <source>
        <dbReference type="EMBL" id="KAB1063549.1"/>
    </source>
</evidence>
<gene>
    <name evidence="1" type="ORF">F3059_10810</name>
</gene>
<name>A0A6N6M743_9FLAO</name>
<dbReference type="EMBL" id="WACR01000008">
    <property type="protein sequence ID" value="KAB1063549.1"/>
    <property type="molecule type" value="Genomic_DNA"/>
</dbReference>
<dbReference type="AlphaFoldDB" id="A0A6N6M743"/>
<dbReference type="PANTHER" id="PTHR36932">
    <property type="entry name" value="CAPSULAR POLYSACCHARIDE BIOSYNTHESIS PROTEIN"/>
    <property type="match status" value="1"/>
</dbReference>
<dbReference type="InterPro" id="IPR053158">
    <property type="entry name" value="CapK_Type1_Caps_Biosynth"/>
</dbReference>
<keyword evidence="2" id="KW-1185">Reference proteome</keyword>
<dbReference type="SUPFAM" id="SSF56801">
    <property type="entry name" value="Acetyl-CoA synthetase-like"/>
    <property type="match status" value="1"/>
</dbReference>
<dbReference type="InterPro" id="IPR042099">
    <property type="entry name" value="ANL_N_sf"/>
</dbReference>
<dbReference type="Gene3D" id="3.40.50.12780">
    <property type="entry name" value="N-terminal domain of ligase-like"/>
    <property type="match status" value="1"/>
</dbReference>
<protein>
    <recommendedName>
        <fullName evidence="3">Phenylacetate--CoA ligase family protein</fullName>
    </recommendedName>
</protein>